<feature type="transmembrane region" description="Helical" evidence="1">
    <location>
        <begin position="12"/>
        <end position="30"/>
    </location>
</feature>
<keyword evidence="1" id="KW-1133">Transmembrane helix</keyword>
<organism evidence="2 3">
    <name type="scientific">Anaeromonas frigoriresistens</name>
    <dbReference type="NCBI Taxonomy" id="2683708"/>
    <lineage>
        <taxon>Bacteria</taxon>
        <taxon>Bacillati</taxon>
        <taxon>Bacillota</taxon>
        <taxon>Tissierellia</taxon>
        <taxon>Tissierellales</taxon>
        <taxon>Thermohalobacteraceae</taxon>
        <taxon>Anaeromonas</taxon>
    </lineage>
</organism>
<comment type="caution">
    <text evidence="2">The sequence shown here is derived from an EMBL/GenBank/DDBJ whole genome shotgun (WGS) entry which is preliminary data.</text>
</comment>
<evidence type="ECO:0000313" key="2">
    <source>
        <dbReference type="EMBL" id="MBS4539165.1"/>
    </source>
</evidence>
<dbReference type="Proteomes" id="UP000724672">
    <property type="component" value="Unassembled WGS sequence"/>
</dbReference>
<name>A0A942Z9T4_9FIRM</name>
<evidence type="ECO:0000313" key="3">
    <source>
        <dbReference type="Proteomes" id="UP000724672"/>
    </source>
</evidence>
<protein>
    <submittedName>
        <fullName evidence="2">Uncharacterized protein</fullName>
    </submittedName>
</protein>
<dbReference type="EMBL" id="WSFT01000042">
    <property type="protein sequence ID" value="MBS4539165.1"/>
    <property type="molecule type" value="Genomic_DNA"/>
</dbReference>
<sequence length="194" mass="23228">MKSYNNIDKIRIISILILSILIFIWIIFIVNPNNISSKVPILAYRHKNIADFIDDAEYKLKDIRRYMEYRRENIQGGVYTSNKEYIDNLKIYQKDIENIIVYISQKNPPKELRDYKRLTIQYLNTSKSIISSTLSASIVLNKEDKDAFIRESNLYINEYNTITKKMNEELISILEDKGIDYKIHNNRISYWWRN</sequence>
<keyword evidence="1" id="KW-0812">Transmembrane</keyword>
<gene>
    <name evidence="2" type="ORF">GOQ27_11880</name>
</gene>
<dbReference type="RefSeq" id="WP_203367090.1">
    <property type="nucleotide sequence ID" value="NZ_WSFT01000042.1"/>
</dbReference>
<reference evidence="2" key="1">
    <citation type="submission" date="2019-12" db="EMBL/GenBank/DDBJ databases">
        <title>Clostridiaceae gen. nov. sp. nov., isolated from sediment in Xinjiang, China.</title>
        <authorList>
            <person name="Zhang R."/>
        </authorList>
    </citation>
    <scope>NUCLEOTIDE SEQUENCE</scope>
    <source>
        <strain evidence="2">D2Q-11</strain>
    </source>
</reference>
<dbReference type="AlphaFoldDB" id="A0A942Z9T4"/>
<proteinExistence type="predicted"/>
<evidence type="ECO:0000256" key="1">
    <source>
        <dbReference type="SAM" id="Phobius"/>
    </source>
</evidence>
<keyword evidence="1" id="KW-0472">Membrane</keyword>
<accession>A0A942Z9T4</accession>
<keyword evidence="3" id="KW-1185">Reference proteome</keyword>